<evidence type="ECO:0000256" key="1">
    <source>
        <dbReference type="SAM" id="MobiDB-lite"/>
    </source>
</evidence>
<feature type="region of interest" description="Disordered" evidence="1">
    <location>
        <begin position="239"/>
        <end position="268"/>
    </location>
</feature>
<feature type="compositionally biased region" description="Low complexity" evidence="1">
    <location>
        <begin position="258"/>
        <end position="268"/>
    </location>
</feature>
<sequence>MSRPHRSPAAHPLRTPRRPAHRTAHRTVRRSAALLAAGMLLPLGGCSTGDGAAPAAAQDIAVAARQELRSGGTARWAVDAAPQTYNVFQSDSSEATERIAGAVLPALFVLDERGRPRANPDYLRGAEITERTPKQVVVYRLNPKAKWSDGQPIAVEDFRAQWQALNGKDAAYWTARNAGYDKIESVSAGKEPGEVRVVFKQHYADWEALFTPLYPQSVTGSPEAFNTGSRTRLDVVAGPFTMVPDTGDGKTRKKDGDGQAARPQAPAGPVTLVRNAAWWGRPALLDSIVFTAVPREERAAALRAGKVDIAEVDRDLALEVRHALKEQKRAAAAKNAERGAADGKNNDDHPQSGQGRAGAPNQRVDEVQVGVGHMRAAEREAAAGDDKPADTEPGAAKPGGGRRADAKPGDDAESPAARLARAYTIHRALEPAYTQLALNGSDGPLADEQVRRGVARAIDRAVIARSVLAPLGLPEAPLGSHLLMGAQEGYSDHSAALGRQDIEAAQALIADSGWKQGPVGGPGAKDEADRRADDAKAPFVRTPLTTGPPISVSPGLGVQHGTLAEQAKLAKLAYEYGEDSEEYTRARKKARGRIDRLMRESSPLLQAAANPVQRPFVKDGKPLTLRFVVPEDAASGQLRQVAARIVRMLDNVGVRTEVVQTGSAGYFRDFIASGDYDLALYSWPGTAYPATDARPIYAKPVPSADGSLMVAQNYTRVGTDEIDRLMDKAAGELDDRVARDLLSRADARIWAAAGSVPLYQRPELVAVKKDLRNAGAFGFATPRYQDIGYRR</sequence>
<dbReference type="SUPFAM" id="SSF53850">
    <property type="entry name" value="Periplasmic binding protein-like II"/>
    <property type="match status" value="2"/>
</dbReference>
<dbReference type="RefSeq" id="WP_407703938.1">
    <property type="nucleotide sequence ID" value="NZ_WEGJ01000013.1"/>
</dbReference>
<comment type="caution">
    <text evidence="3">The sequence shown here is derived from an EMBL/GenBank/DDBJ whole genome shotgun (WGS) entry which is preliminary data.</text>
</comment>
<feature type="compositionally biased region" description="Basic and acidic residues" evidence="1">
    <location>
        <begin position="329"/>
        <end position="350"/>
    </location>
</feature>
<dbReference type="CDD" id="cd08501">
    <property type="entry name" value="PBP2_Lpqw"/>
    <property type="match status" value="1"/>
</dbReference>
<feature type="compositionally biased region" description="Basic and acidic residues" evidence="1">
    <location>
        <begin position="379"/>
        <end position="390"/>
    </location>
</feature>
<feature type="region of interest" description="Disordered" evidence="1">
    <location>
        <begin position="329"/>
        <end position="363"/>
    </location>
</feature>
<protein>
    <recommendedName>
        <fullName evidence="2">Solute-binding protein family 5 domain-containing protein</fullName>
    </recommendedName>
</protein>
<evidence type="ECO:0000313" key="3">
    <source>
        <dbReference type="EMBL" id="MQY13561.1"/>
    </source>
</evidence>
<keyword evidence="4" id="KW-1185">Reference proteome</keyword>
<name>A0A7K0CJI1_9ACTN</name>
<feature type="domain" description="Solute-binding protein family 5" evidence="2">
    <location>
        <begin position="412"/>
        <end position="520"/>
    </location>
</feature>
<dbReference type="EMBL" id="WEGJ01000013">
    <property type="protein sequence ID" value="MQY13561.1"/>
    <property type="molecule type" value="Genomic_DNA"/>
</dbReference>
<gene>
    <name evidence="3" type="ORF">SRB5_37090</name>
</gene>
<dbReference type="Pfam" id="PF00496">
    <property type="entry name" value="SBP_bac_5"/>
    <property type="match status" value="2"/>
</dbReference>
<organism evidence="3 4">
    <name type="scientific">Streptomyces smaragdinus</name>
    <dbReference type="NCBI Taxonomy" id="2585196"/>
    <lineage>
        <taxon>Bacteria</taxon>
        <taxon>Bacillati</taxon>
        <taxon>Actinomycetota</taxon>
        <taxon>Actinomycetes</taxon>
        <taxon>Kitasatosporales</taxon>
        <taxon>Streptomycetaceae</taxon>
        <taxon>Streptomyces</taxon>
    </lineage>
</organism>
<feature type="region of interest" description="Disordered" evidence="1">
    <location>
        <begin position="1"/>
        <end position="26"/>
    </location>
</feature>
<dbReference type="InterPro" id="IPR039424">
    <property type="entry name" value="SBP_5"/>
</dbReference>
<feature type="domain" description="Solute-binding protein family 5" evidence="2">
    <location>
        <begin position="131"/>
        <end position="313"/>
    </location>
</feature>
<dbReference type="Proteomes" id="UP000466345">
    <property type="component" value="Unassembled WGS sequence"/>
</dbReference>
<feature type="compositionally biased region" description="Basic and acidic residues" evidence="1">
    <location>
        <begin position="524"/>
        <end position="533"/>
    </location>
</feature>
<dbReference type="PANTHER" id="PTHR30290">
    <property type="entry name" value="PERIPLASMIC BINDING COMPONENT OF ABC TRANSPORTER"/>
    <property type="match status" value="1"/>
</dbReference>
<proteinExistence type="predicted"/>
<dbReference type="Gene3D" id="3.40.190.10">
    <property type="entry name" value="Periplasmic binding protein-like II"/>
    <property type="match status" value="1"/>
</dbReference>
<feature type="compositionally biased region" description="Basic and acidic residues" evidence="1">
    <location>
        <begin position="247"/>
        <end position="257"/>
    </location>
</feature>
<dbReference type="Gene3D" id="3.10.105.10">
    <property type="entry name" value="Dipeptide-binding Protein, Domain 3"/>
    <property type="match status" value="1"/>
</dbReference>
<dbReference type="GO" id="GO:0015833">
    <property type="term" value="P:peptide transport"/>
    <property type="evidence" value="ECO:0007669"/>
    <property type="project" value="TreeGrafter"/>
</dbReference>
<dbReference type="Gene3D" id="3.90.76.10">
    <property type="entry name" value="Dipeptide-binding Protein, Domain 1"/>
    <property type="match status" value="1"/>
</dbReference>
<reference evidence="3 4" key="1">
    <citation type="submission" date="2019-10" db="EMBL/GenBank/DDBJ databases">
        <title>Streptomyces smaragdinus sp. nov. and Streptomyces fabii sp. nov., isolated from the gut of fungus growing-termite Macrotermes natalensis.</title>
        <authorList>
            <person name="Schwitalla J."/>
            <person name="Benndorf R."/>
            <person name="Martin K."/>
            <person name="De Beer W."/>
            <person name="Kaster A.-K."/>
            <person name="Vollmers J."/>
            <person name="Poulsen M."/>
            <person name="Beemelmanns C."/>
        </authorList>
    </citation>
    <scope>NUCLEOTIDE SEQUENCE [LARGE SCALE GENOMIC DNA]</scope>
    <source>
        <strain evidence="3 4">RB5</strain>
    </source>
</reference>
<dbReference type="GO" id="GO:1904680">
    <property type="term" value="F:peptide transmembrane transporter activity"/>
    <property type="evidence" value="ECO:0007669"/>
    <property type="project" value="TreeGrafter"/>
</dbReference>
<dbReference type="InterPro" id="IPR000914">
    <property type="entry name" value="SBP_5_dom"/>
</dbReference>
<evidence type="ECO:0000313" key="4">
    <source>
        <dbReference type="Proteomes" id="UP000466345"/>
    </source>
</evidence>
<dbReference type="PANTHER" id="PTHR30290:SF65">
    <property type="entry name" value="MONOACYL PHOSPHATIDYLINOSITOL TETRAMANNOSIDE-BINDING PROTEIN LPQW-RELATED"/>
    <property type="match status" value="1"/>
</dbReference>
<feature type="region of interest" description="Disordered" evidence="1">
    <location>
        <begin position="379"/>
        <end position="414"/>
    </location>
</feature>
<evidence type="ECO:0000259" key="2">
    <source>
        <dbReference type="Pfam" id="PF00496"/>
    </source>
</evidence>
<dbReference type="AlphaFoldDB" id="A0A7K0CJI1"/>
<accession>A0A7K0CJI1</accession>
<feature type="region of interest" description="Disordered" evidence="1">
    <location>
        <begin position="513"/>
        <end position="533"/>
    </location>
</feature>